<dbReference type="SUPFAM" id="SSF52058">
    <property type="entry name" value="L domain-like"/>
    <property type="match status" value="1"/>
</dbReference>
<gene>
    <name evidence="3" type="ORF">F3Y22_tig00112921pilonHSYRG00004</name>
</gene>
<sequence length="233" mass="26441">MAQLKRLEVGNVKGTDEKKLCFAIAKMTRLDYLGAKSCNEDELLKMDAMESAPPVLGILFLSGKLEKVPHWFNSLYNLKCLCLHWSRLKDDFLPSIQALPDLGEIRLLNAYEGEQLEFLEGFQKLKILQIGGCPRLKEIVINKGVMPGLQNLKVIECQQFTTLPHGWESESNLNEVYLSDVSPELMENICRSKGMDRQAITSIVLNRQEGAEAVFNITRWSAEAVLNITRWIE</sequence>
<evidence type="ECO:0000256" key="1">
    <source>
        <dbReference type="ARBA" id="ARBA00022737"/>
    </source>
</evidence>
<comment type="caution">
    <text evidence="3">The sequence shown here is derived from an EMBL/GenBank/DDBJ whole genome shotgun (WGS) entry which is preliminary data.</text>
</comment>
<protein>
    <recommendedName>
        <fullName evidence="2">Disease resistance R13L4/SHOC-2-like LRR domain-containing protein</fullName>
    </recommendedName>
</protein>
<evidence type="ECO:0000313" key="3">
    <source>
        <dbReference type="EMBL" id="KAE8663688.1"/>
    </source>
</evidence>
<feature type="domain" description="Disease resistance R13L4/SHOC-2-like LRR" evidence="2">
    <location>
        <begin position="4"/>
        <end position="159"/>
    </location>
</feature>
<keyword evidence="4" id="KW-1185">Reference proteome</keyword>
<dbReference type="AlphaFoldDB" id="A0A6A2WSA3"/>
<reference evidence="3" key="1">
    <citation type="submission" date="2019-09" db="EMBL/GenBank/DDBJ databases">
        <title>Draft genome information of white flower Hibiscus syriacus.</title>
        <authorList>
            <person name="Kim Y.-M."/>
        </authorList>
    </citation>
    <scope>NUCLEOTIDE SEQUENCE [LARGE SCALE GENOMIC DNA]</scope>
    <source>
        <strain evidence="3">YM2019G1</strain>
    </source>
</reference>
<accession>A0A6A2WSA3</accession>
<dbReference type="Pfam" id="PF23598">
    <property type="entry name" value="LRR_14"/>
    <property type="match status" value="1"/>
</dbReference>
<dbReference type="Proteomes" id="UP000436088">
    <property type="component" value="Unassembled WGS sequence"/>
</dbReference>
<dbReference type="EMBL" id="VEPZ02001668">
    <property type="protein sequence ID" value="KAE8663688.1"/>
    <property type="molecule type" value="Genomic_DNA"/>
</dbReference>
<name>A0A6A2WSA3_HIBSY</name>
<organism evidence="3 4">
    <name type="scientific">Hibiscus syriacus</name>
    <name type="common">Rose of Sharon</name>
    <dbReference type="NCBI Taxonomy" id="106335"/>
    <lineage>
        <taxon>Eukaryota</taxon>
        <taxon>Viridiplantae</taxon>
        <taxon>Streptophyta</taxon>
        <taxon>Embryophyta</taxon>
        <taxon>Tracheophyta</taxon>
        <taxon>Spermatophyta</taxon>
        <taxon>Magnoliopsida</taxon>
        <taxon>eudicotyledons</taxon>
        <taxon>Gunneridae</taxon>
        <taxon>Pentapetalae</taxon>
        <taxon>rosids</taxon>
        <taxon>malvids</taxon>
        <taxon>Malvales</taxon>
        <taxon>Malvaceae</taxon>
        <taxon>Malvoideae</taxon>
        <taxon>Hibiscus</taxon>
    </lineage>
</organism>
<keyword evidence="1" id="KW-0677">Repeat</keyword>
<proteinExistence type="predicted"/>
<dbReference type="InterPro" id="IPR055414">
    <property type="entry name" value="LRR_R13L4/SHOC2-like"/>
</dbReference>
<dbReference type="Gene3D" id="3.80.10.10">
    <property type="entry name" value="Ribonuclease Inhibitor"/>
    <property type="match status" value="1"/>
</dbReference>
<evidence type="ECO:0000259" key="2">
    <source>
        <dbReference type="Pfam" id="PF23598"/>
    </source>
</evidence>
<evidence type="ECO:0000313" key="4">
    <source>
        <dbReference type="Proteomes" id="UP000436088"/>
    </source>
</evidence>
<dbReference type="InterPro" id="IPR032675">
    <property type="entry name" value="LRR_dom_sf"/>
</dbReference>